<dbReference type="InterPro" id="IPR036638">
    <property type="entry name" value="HLH_DNA-bd_sf"/>
</dbReference>
<dbReference type="Pfam" id="PF00010">
    <property type="entry name" value="HLH"/>
    <property type="match status" value="1"/>
</dbReference>
<dbReference type="CDD" id="cd11396">
    <property type="entry name" value="bHLHzip_USF"/>
    <property type="match status" value="1"/>
</dbReference>
<feature type="domain" description="BHLH" evidence="8">
    <location>
        <begin position="580"/>
        <end position="634"/>
    </location>
</feature>
<feature type="region of interest" description="Disordered" evidence="6">
    <location>
        <begin position="72"/>
        <end position="115"/>
    </location>
</feature>
<feature type="region of interest" description="Disordered" evidence="6">
    <location>
        <begin position="351"/>
        <end position="384"/>
    </location>
</feature>
<accession>A0A5K3EZY5</accession>
<comment type="subcellular location">
    <subcellularLocation>
        <location evidence="1">Nucleus</location>
    </subcellularLocation>
</comment>
<feature type="region of interest" description="Disordered" evidence="6">
    <location>
        <begin position="443"/>
        <end position="481"/>
    </location>
</feature>
<name>A0A5K3EZY5_MESCO</name>
<proteinExistence type="predicted"/>
<feature type="region of interest" description="Disordered" evidence="6">
    <location>
        <begin position="132"/>
        <end position="236"/>
    </location>
</feature>
<feature type="chain" id="PRO_5024436524" evidence="7">
    <location>
        <begin position="25"/>
        <end position="735"/>
    </location>
</feature>
<feature type="compositionally biased region" description="Polar residues" evidence="6">
    <location>
        <begin position="179"/>
        <end position="190"/>
    </location>
</feature>
<evidence type="ECO:0000256" key="5">
    <source>
        <dbReference type="ARBA" id="ARBA00023242"/>
    </source>
</evidence>
<evidence type="ECO:0000259" key="8">
    <source>
        <dbReference type="PROSITE" id="PS50888"/>
    </source>
</evidence>
<feature type="compositionally biased region" description="Polar residues" evidence="6">
    <location>
        <begin position="443"/>
        <end position="453"/>
    </location>
</feature>
<dbReference type="PANTHER" id="PTHR15741:SF27">
    <property type="entry name" value="TRANSCRIPTION FACTOR AP-4"/>
    <property type="match status" value="1"/>
</dbReference>
<evidence type="ECO:0000256" key="3">
    <source>
        <dbReference type="ARBA" id="ARBA00023125"/>
    </source>
</evidence>
<feature type="compositionally biased region" description="Polar residues" evidence="6">
    <location>
        <begin position="366"/>
        <end position="383"/>
    </location>
</feature>
<protein>
    <submittedName>
        <fullName evidence="9">BHLH domain-containing protein</fullName>
    </submittedName>
</protein>
<feature type="region of interest" description="Disordered" evidence="6">
    <location>
        <begin position="554"/>
        <end position="589"/>
    </location>
</feature>
<keyword evidence="4" id="KW-0804">Transcription</keyword>
<keyword evidence="5" id="KW-0539">Nucleus</keyword>
<keyword evidence="7" id="KW-0732">Signal</keyword>
<evidence type="ECO:0000256" key="2">
    <source>
        <dbReference type="ARBA" id="ARBA00023015"/>
    </source>
</evidence>
<feature type="region of interest" description="Disordered" evidence="6">
    <location>
        <begin position="669"/>
        <end position="735"/>
    </location>
</feature>
<dbReference type="GO" id="GO:0046983">
    <property type="term" value="F:protein dimerization activity"/>
    <property type="evidence" value="ECO:0007669"/>
    <property type="project" value="InterPro"/>
</dbReference>
<feature type="compositionally biased region" description="Gly residues" evidence="6">
    <location>
        <begin position="554"/>
        <end position="574"/>
    </location>
</feature>
<dbReference type="WBParaSite" id="MCU_004344-RC">
    <property type="protein sequence ID" value="MCU_004344-RC"/>
    <property type="gene ID" value="MCU_004344"/>
</dbReference>
<dbReference type="SUPFAM" id="SSF47459">
    <property type="entry name" value="HLH, helix-loop-helix DNA-binding domain"/>
    <property type="match status" value="1"/>
</dbReference>
<dbReference type="SMART" id="SM00353">
    <property type="entry name" value="HLH"/>
    <property type="match status" value="1"/>
</dbReference>
<evidence type="ECO:0000256" key="6">
    <source>
        <dbReference type="SAM" id="MobiDB-lite"/>
    </source>
</evidence>
<dbReference type="AlphaFoldDB" id="A0A5K3EZY5"/>
<evidence type="ECO:0000313" key="9">
    <source>
        <dbReference type="WBParaSite" id="MCU_004344-RC"/>
    </source>
</evidence>
<dbReference type="PROSITE" id="PS50888">
    <property type="entry name" value="BHLH"/>
    <property type="match status" value="1"/>
</dbReference>
<dbReference type="GO" id="GO:0000978">
    <property type="term" value="F:RNA polymerase II cis-regulatory region sequence-specific DNA binding"/>
    <property type="evidence" value="ECO:0007669"/>
    <property type="project" value="TreeGrafter"/>
</dbReference>
<keyword evidence="2" id="KW-0805">Transcription regulation</keyword>
<dbReference type="PANTHER" id="PTHR15741">
    <property type="entry name" value="BASIC HELIX-LOOP-HELIX ZIP TRANSCRIPTION FACTOR"/>
    <property type="match status" value="1"/>
</dbReference>
<evidence type="ECO:0000256" key="1">
    <source>
        <dbReference type="ARBA" id="ARBA00004123"/>
    </source>
</evidence>
<dbReference type="InterPro" id="IPR052207">
    <property type="entry name" value="Max-like/E-box_TFs"/>
</dbReference>
<sequence>DHQTCRRPWHNVRARVNGFLCLLACQKHLIYKMESVSNNEYAATSSQTQIGSTNYIRGRELLTHFANLTNQDRRKTIVQNRSSPESSSSPNSASMYSQSGSNPIGSSGGSNNNNSEDLRACSEIYSAILSSQQSGSGIDDRHRLRPVSFSSPTRHLSEPATAAVRRSPNEDPSDRTPRSCRTSPSIPTKSSLHHHQQQQQQHYHHHSQLDPMSSSSPNSSLNGLDHHQSTSSALSPPALVPSPAVFSLTQSELQELMRKTSATIPAVISAEEIKKANNSSQLYLLVPSNYPVIMTCSTVGSGGVHQSDASGDRASVTATTTTTTAAILGESLAAVTDGNQRALLERFQLSSATASPRPPSPQASSEQVTVSSLRAPRKNSTNIPPMLLQSLKDVVPSLALRGLDILDGSGSTAATGSAGGGGGGNTLPHLSSLALAYGFSPGETNPSSTTAPSVVNLDDHLTSRSPGKKGSLHPPPPLEPASLIISPSHGVSPDLASRGPLLLEDYRGAEMKIKPPPPADTGICSDGLLSADSNGSPVFFPSNESPPTRNYMGRMGGGGGGVGGSQGNQSGGNGDSKDIRRRVSHNEVERRRRDRINTWIAELYKLLPPEQQAKSQYQSKGVVLKRVCEYFQNYDANMKTLREQNAVFKQEICRLTRENHILRNSLNVHFQQQPPPPQQQQQQMPTQVAADESPGVVVSSGLANPATAQPPQPSHTKTSDHILPSPPKRPHFTSE</sequence>
<feature type="compositionally biased region" description="Basic and acidic residues" evidence="6">
    <location>
        <begin position="167"/>
        <end position="177"/>
    </location>
</feature>
<dbReference type="GO" id="GO:0000981">
    <property type="term" value="F:DNA-binding transcription factor activity, RNA polymerase II-specific"/>
    <property type="evidence" value="ECO:0007669"/>
    <property type="project" value="TreeGrafter"/>
</dbReference>
<dbReference type="Gene3D" id="4.10.280.10">
    <property type="entry name" value="Helix-loop-helix DNA-binding domain"/>
    <property type="match status" value="1"/>
</dbReference>
<evidence type="ECO:0000256" key="7">
    <source>
        <dbReference type="SAM" id="SignalP"/>
    </source>
</evidence>
<organism evidence="9">
    <name type="scientific">Mesocestoides corti</name>
    <name type="common">Flatworm</name>
    <dbReference type="NCBI Taxonomy" id="53468"/>
    <lineage>
        <taxon>Eukaryota</taxon>
        <taxon>Metazoa</taxon>
        <taxon>Spiralia</taxon>
        <taxon>Lophotrochozoa</taxon>
        <taxon>Platyhelminthes</taxon>
        <taxon>Cestoda</taxon>
        <taxon>Eucestoda</taxon>
        <taxon>Cyclophyllidea</taxon>
        <taxon>Mesocestoididae</taxon>
        <taxon>Mesocestoides</taxon>
    </lineage>
</organism>
<evidence type="ECO:0000256" key="4">
    <source>
        <dbReference type="ARBA" id="ARBA00023163"/>
    </source>
</evidence>
<feature type="compositionally biased region" description="Low complexity" evidence="6">
    <location>
        <begin position="82"/>
        <end position="115"/>
    </location>
</feature>
<dbReference type="GO" id="GO:0005634">
    <property type="term" value="C:nucleus"/>
    <property type="evidence" value="ECO:0007669"/>
    <property type="project" value="UniProtKB-SubCell"/>
</dbReference>
<keyword evidence="3" id="KW-0238">DNA-binding</keyword>
<dbReference type="InterPro" id="IPR011598">
    <property type="entry name" value="bHLH_dom"/>
</dbReference>
<feature type="signal peptide" evidence="7">
    <location>
        <begin position="1"/>
        <end position="24"/>
    </location>
</feature>
<feature type="compositionally biased region" description="Basic residues" evidence="6">
    <location>
        <begin position="191"/>
        <end position="206"/>
    </location>
</feature>
<reference evidence="9" key="1">
    <citation type="submission" date="2019-11" db="UniProtKB">
        <authorList>
            <consortium name="WormBaseParasite"/>
        </authorList>
    </citation>
    <scope>IDENTIFICATION</scope>
</reference>